<dbReference type="PANTHER" id="PTHR47951:SF7">
    <property type="entry name" value="FLAVONOID 3',5'-HYDROXYLASE-LIKE ISOFORM X1"/>
    <property type="match status" value="1"/>
</dbReference>
<evidence type="ECO:0000313" key="5">
    <source>
        <dbReference type="EMBL" id="KAK4400356.1"/>
    </source>
</evidence>
<gene>
    <name evidence="5" type="ORF">Sango_1141700</name>
</gene>
<dbReference type="InterPro" id="IPR002401">
    <property type="entry name" value="Cyt_P450_E_grp-I"/>
</dbReference>
<dbReference type="GO" id="GO:0020037">
    <property type="term" value="F:heme binding"/>
    <property type="evidence" value="ECO:0007669"/>
    <property type="project" value="InterPro"/>
</dbReference>
<proteinExistence type="inferred from homology"/>
<sequence length="236" mass="26826">MQRVDEIIENIINERTKISSGEVGGGGNKNGGRLDFLQMLMELSEKQDVNTEFGKTQIKAMITANINHGHCNRRDRHFINHNRVGDGRVYAQFRSDEKGPFLTPRAPSQSCNVGGYSIPKDSTIFINVWTVQMDPLTWDNPSEFMPERFLGNSWKWDFSANNFNHIPFGSGRRICAGLPLAENVEVCVGFTLHSFDWRLPKGKILDMEDRFGVVLRKRTPLVAIPSPRLSDKNLYL</sequence>
<dbReference type="PRINTS" id="PR00463">
    <property type="entry name" value="EP450I"/>
</dbReference>
<keyword evidence="2 4" id="KW-0560">Oxidoreductase</keyword>
<dbReference type="PROSITE" id="PS00086">
    <property type="entry name" value="CYTOCHROME_P450"/>
    <property type="match status" value="1"/>
</dbReference>
<organism evidence="5 6">
    <name type="scientific">Sesamum angolense</name>
    <dbReference type="NCBI Taxonomy" id="2727404"/>
    <lineage>
        <taxon>Eukaryota</taxon>
        <taxon>Viridiplantae</taxon>
        <taxon>Streptophyta</taxon>
        <taxon>Embryophyta</taxon>
        <taxon>Tracheophyta</taxon>
        <taxon>Spermatophyta</taxon>
        <taxon>Magnoliopsida</taxon>
        <taxon>eudicotyledons</taxon>
        <taxon>Gunneridae</taxon>
        <taxon>Pentapetalae</taxon>
        <taxon>asterids</taxon>
        <taxon>lamiids</taxon>
        <taxon>Lamiales</taxon>
        <taxon>Pedaliaceae</taxon>
        <taxon>Sesamum</taxon>
    </lineage>
</organism>
<evidence type="ECO:0000256" key="4">
    <source>
        <dbReference type="RuleBase" id="RU000461"/>
    </source>
</evidence>
<reference evidence="5" key="2">
    <citation type="journal article" date="2024" name="Plant">
        <title>Genomic evolution and insights into agronomic trait innovations of Sesamum species.</title>
        <authorList>
            <person name="Miao H."/>
            <person name="Wang L."/>
            <person name="Qu L."/>
            <person name="Liu H."/>
            <person name="Sun Y."/>
            <person name="Le M."/>
            <person name="Wang Q."/>
            <person name="Wei S."/>
            <person name="Zheng Y."/>
            <person name="Lin W."/>
            <person name="Duan Y."/>
            <person name="Cao H."/>
            <person name="Xiong S."/>
            <person name="Wang X."/>
            <person name="Wei L."/>
            <person name="Li C."/>
            <person name="Ma Q."/>
            <person name="Ju M."/>
            <person name="Zhao R."/>
            <person name="Li G."/>
            <person name="Mu C."/>
            <person name="Tian Q."/>
            <person name="Mei H."/>
            <person name="Zhang T."/>
            <person name="Gao T."/>
            <person name="Zhang H."/>
        </authorList>
    </citation>
    <scope>NUCLEOTIDE SEQUENCE</scope>
    <source>
        <strain evidence="5">K16</strain>
    </source>
</reference>
<dbReference type="PANTHER" id="PTHR47951">
    <property type="entry name" value="OS08G0547900 PROTEIN"/>
    <property type="match status" value="1"/>
</dbReference>
<comment type="subcellular location">
    <subcellularLocation>
        <location evidence="1">Membrane</location>
        <topology evidence="1">Single-pass membrane protein</topology>
    </subcellularLocation>
</comment>
<dbReference type="EMBL" id="JACGWL010000006">
    <property type="protein sequence ID" value="KAK4400356.1"/>
    <property type="molecule type" value="Genomic_DNA"/>
</dbReference>
<dbReference type="Gene3D" id="1.10.630.10">
    <property type="entry name" value="Cytochrome P450"/>
    <property type="match status" value="1"/>
</dbReference>
<reference evidence="5" key="1">
    <citation type="submission" date="2020-06" db="EMBL/GenBank/DDBJ databases">
        <authorList>
            <person name="Li T."/>
            <person name="Hu X."/>
            <person name="Zhang T."/>
            <person name="Song X."/>
            <person name="Zhang H."/>
            <person name="Dai N."/>
            <person name="Sheng W."/>
            <person name="Hou X."/>
            <person name="Wei L."/>
        </authorList>
    </citation>
    <scope>NUCLEOTIDE SEQUENCE</scope>
    <source>
        <strain evidence="5">K16</strain>
        <tissue evidence="5">Leaf</tissue>
    </source>
</reference>
<dbReference type="AlphaFoldDB" id="A0AAE2BWF9"/>
<name>A0AAE2BWF9_9LAMI</name>
<keyword evidence="3 4" id="KW-0479">Metal-binding</keyword>
<dbReference type="InterPro" id="IPR036396">
    <property type="entry name" value="Cyt_P450_sf"/>
</dbReference>
<dbReference type="GO" id="GO:0016705">
    <property type="term" value="F:oxidoreductase activity, acting on paired donors, with incorporation or reduction of molecular oxygen"/>
    <property type="evidence" value="ECO:0007669"/>
    <property type="project" value="InterPro"/>
</dbReference>
<dbReference type="GO" id="GO:0004497">
    <property type="term" value="F:monooxygenase activity"/>
    <property type="evidence" value="ECO:0007669"/>
    <property type="project" value="UniProtKB-KW"/>
</dbReference>
<dbReference type="Proteomes" id="UP001289374">
    <property type="component" value="Unassembled WGS sequence"/>
</dbReference>
<evidence type="ECO:0000256" key="1">
    <source>
        <dbReference type="ARBA" id="ARBA00004167"/>
    </source>
</evidence>
<keyword evidence="3 4" id="KW-0349">Heme</keyword>
<dbReference type="InterPro" id="IPR017972">
    <property type="entry name" value="Cyt_P450_CS"/>
</dbReference>
<protein>
    <submittedName>
        <fullName evidence="5">Flavonoid 3',5'-hydroxylase</fullName>
    </submittedName>
</protein>
<keyword evidence="3 4" id="KW-0408">Iron</keyword>
<evidence type="ECO:0000256" key="3">
    <source>
        <dbReference type="PIRSR" id="PIRSR602401-1"/>
    </source>
</evidence>
<evidence type="ECO:0000313" key="6">
    <source>
        <dbReference type="Proteomes" id="UP001289374"/>
    </source>
</evidence>
<dbReference type="SUPFAM" id="SSF48264">
    <property type="entry name" value="Cytochrome P450"/>
    <property type="match status" value="1"/>
</dbReference>
<dbReference type="GO" id="GO:0005506">
    <property type="term" value="F:iron ion binding"/>
    <property type="evidence" value="ECO:0007669"/>
    <property type="project" value="InterPro"/>
</dbReference>
<keyword evidence="6" id="KW-1185">Reference proteome</keyword>
<comment type="cofactor">
    <cofactor evidence="3">
        <name>heme</name>
        <dbReference type="ChEBI" id="CHEBI:30413"/>
    </cofactor>
</comment>
<dbReference type="Pfam" id="PF00067">
    <property type="entry name" value="p450"/>
    <property type="match status" value="1"/>
</dbReference>
<evidence type="ECO:0000256" key="2">
    <source>
        <dbReference type="ARBA" id="ARBA00023002"/>
    </source>
</evidence>
<dbReference type="InterPro" id="IPR001128">
    <property type="entry name" value="Cyt_P450"/>
</dbReference>
<accession>A0AAE2BWF9</accession>
<dbReference type="GO" id="GO:0016020">
    <property type="term" value="C:membrane"/>
    <property type="evidence" value="ECO:0007669"/>
    <property type="project" value="UniProtKB-SubCell"/>
</dbReference>
<feature type="binding site" description="axial binding residue" evidence="3">
    <location>
        <position position="175"/>
    </location>
    <ligand>
        <name>heme</name>
        <dbReference type="ChEBI" id="CHEBI:30413"/>
    </ligand>
    <ligandPart>
        <name>Fe</name>
        <dbReference type="ChEBI" id="CHEBI:18248"/>
    </ligandPart>
</feature>
<comment type="caution">
    <text evidence="5">The sequence shown here is derived from an EMBL/GenBank/DDBJ whole genome shotgun (WGS) entry which is preliminary data.</text>
</comment>
<keyword evidence="4" id="KW-0503">Monooxygenase</keyword>
<comment type="similarity">
    <text evidence="4">Belongs to the cytochrome P450 family.</text>
</comment>